<evidence type="ECO:0000256" key="1">
    <source>
        <dbReference type="ARBA" id="ARBA00004141"/>
    </source>
</evidence>
<evidence type="ECO:0000256" key="2">
    <source>
        <dbReference type="ARBA" id="ARBA00022692"/>
    </source>
</evidence>
<reference evidence="6" key="1">
    <citation type="submission" date="2022-12" db="EMBL/GenBank/DDBJ databases">
        <authorList>
            <person name="Petersen C."/>
        </authorList>
    </citation>
    <scope>NUCLEOTIDE SEQUENCE</scope>
    <source>
        <strain evidence="6">IBT 15544</strain>
    </source>
</reference>
<dbReference type="PANTHER" id="PTHR31465:SF27">
    <property type="entry name" value="DOMAIN PROTEIN, PUTATIVE (AFU_ORTHOLOGUE AFUA_3G01030)-RELATED"/>
    <property type="match status" value="1"/>
</dbReference>
<keyword evidence="2 5" id="KW-0812">Transmembrane</keyword>
<evidence type="ECO:0000256" key="5">
    <source>
        <dbReference type="SAM" id="Phobius"/>
    </source>
</evidence>
<reference evidence="6" key="2">
    <citation type="journal article" date="2023" name="IMA Fungus">
        <title>Comparative genomic study of the Penicillium genus elucidates a diverse pangenome and 15 lateral gene transfer events.</title>
        <authorList>
            <person name="Petersen C."/>
            <person name="Sorensen T."/>
            <person name="Nielsen M.R."/>
            <person name="Sondergaard T.E."/>
            <person name="Sorensen J.L."/>
            <person name="Fitzpatrick D.A."/>
            <person name="Frisvad J.C."/>
            <person name="Nielsen K.L."/>
        </authorList>
    </citation>
    <scope>NUCLEOTIDE SEQUENCE</scope>
    <source>
        <strain evidence="6">IBT 15544</strain>
    </source>
</reference>
<keyword evidence="4 5" id="KW-0472">Membrane</keyword>
<feature type="transmembrane region" description="Helical" evidence="5">
    <location>
        <begin position="45"/>
        <end position="69"/>
    </location>
</feature>
<dbReference type="Proteomes" id="UP001150904">
    <property type="component" value="Unassembled WGS sequence"/>
</dbReference>
<dbReference type="OrthoDB" id="3358017at2759"/>
<dbReference type="AlphaFoldDB" id="A0A9W9ME61"/>
<organism evidence="6 7">
    <name type="scientific">Penicillium cinerascens</name>
    <dbReference type="NCBI Taxonomy" id="70096"/>
    <lineage>
        <taxon>Eukaryota</taxon>
        <taxon>Fungi</taxon>
        <taxon>Dikarya</taxon>
        <taxon>Ascomycota</taxon>
        <taxon>Pezizomycotina</taxon>
        <taxon>Eurotiomycetes</taxon>
        <taxon>Eurotiomycetidae</taxon>
        <taxon>Eurotiales</taxon>
        <taxon>Aspergillaceae</taxon>
        <taxon>Penicillium</taxon>
    </lineage>
</organism>
<dbReference type="RefSeq" id="XP_058307096.1">
    <property type="nucleotide sequence ID" value="XM_058454847.1"/>
</dbReference>
<evidence type="ECO:0000256" key="4">
    <source>
        <dbReference type="ARBA" id="ARBA00023136"/>
    </source>
</evidence>
<evidence type="ECO:0000256" key="3">
    <source>
        <dbReference type="ARBA" id="ARBA00022989"/>
    </source>
</evidence>
<dbReference type="PANTHER" id="PTHR31465">
    <property type="entry name" value="PROTEIN RTA1-RELATED"/>
    <property type="match status" value="1"/>
</dbReference>
<sequence length="249" mass="28234">MPTLQTYEGAYLWKYIPSLPLSLVFLGEIFGYITRAAASSNTGSLILYLLSSIFLVIPPLGFAATLYMVYSRIVRAVRGEHLSPVPMRWATCIFVTGDYTCFMIQGNAAGLLGNENLALIADYIIIAGLILQIMIFVFFLACCGIFHQRIRLFTAESCTVIHVPWQSCLNMLYVTSISVLVRNIYRVVEFAMQSVDQNGYLLTTEWPLYVFDGSLMFLLMVGFYIWYPHELPHGRRRSSIQLFSRESPS</sequence>
<name>A0A9W9ME61_9EURO</name>
<dbReference type="GeneID" id="83182148"/>
<comment type="subcellular location">
    <subcellularLocation>
        <location evidence="1">Membrane</location>
        <topology evidence="1">Multi-pass membrane protein</topology>
    </subcellularLocation>
</comment>
<evidence type="ECO:0000313" key="6">
    <source>
        <dbReference type="EMBL" id="KAJ5198668.1"/>
    </source>
</evidence>
<dbReference type="GO" id="GO:0016020">
    <property type="term" value="C:membrane"/>
    <property type="evidence" value="ECO:0007669"/>
    <property type="project" value="UniProtKB-SubCell"/>
</dbReference>
<feature type="transmembrane region" description="Helical" evidence="5">
    <location>
        <begin position="123"/>
        <end position="147"/>
    </location>
</feature>
<dbReference type="InterPro" id="IPR007568">
    <property type="entry name" value="RTA1"/>
</dbReference>
<feature type="transmembrane region" description="Helical" evidence="5">
    <location>
        <begin position="208"/>
        <end position="227"/>
    </location>
</feature>
<keyword evidence="3 5" id="KW-1133">Transmembrane helix</keyword>
<keyword evidence="7" id="KW-1185">Reference proteome</keyword>
<dbReference type="EMBL" id="JAPQKR010000014">
    <property type="protein sequence ID" value="KAJ5198668.1"/>
    <property type="molecule type" value="Genomic_DNA"/>
</dbReference>
<proteinExistence type="predicted"/>
<feature type="transmembrane region" description="Helical" evidence="5">
    <location>
        <begin position="12"/>
        <end position="33"/>
    </location>
</feature>
<comment type="caution">
    <text evidence="6">The sequence shown here is derived from an EMBL/GenBank/DDBJ whole genome shotgun (WGS) entry which is preliminary data.</text>
</comment>
<feature type="transmembrane region" description="Helical" evidence="5">
    <location>
        <begin position="89"/>
        <end position="111"/>
    </location>
</feature>
<protein>
    <submittedName>
        <fullName evidence="6">RTA1 like protein-domain-containing protein</fullName>
    </submittedName>
</protein>
<evidence type="ECO:0000313" key="7">
    <source>
        <dbReference type="Proteomes" id="UP001150904"/>
    </source>
</evidence>
<accession>A0A9W9ME61</accession>
<feature type="transmembrane region" description="Helical" evidence="5">
    <location>
        <begin position="168"/>
        <end position="188"/>
    </location>
</feature>
<dbReference type="Pfam" id="PF04479">
    <property type="entry name" value="RTA1"/>
    <property type="match status" value="1"/>
</dbReference>
<gene>
    <name evidence="6" type="ORF">N7498_007785</name>
</gene>